<protein>
    <submittedName>
        <fullName evidence="1">Uncharacterized protein</fullName>
    </submittedName>
</protein>
<dbReference type="AlphaFoldDB" id="A0A847RYW7"/>
<comment type="caution">
    <text evidence="1">The sequence shown here is derived from an EMBL/GenBank/DDBJ whole genome shotgun (WGS) entry which is preliminary data.</text>
</comment>
<keyword evidence="2" id="KW-1185">Reference proteome</keyword>
<evidence type="ECO:0000313" key="1">
    <source>
        <dbReference type="EMBL" id="NLR66078.1"/>
    </source>
</evidence>
<sequence length="84" mass="9575">MLTEAMNTYNIALYTIKEKGYAIRLEMDEAKAEITYRTASKKDMRISAFNPLSLLALVVVHEQYGAHWNQVSTGNLYDDILSDD</sequence>
<dbReference type="RefSeq" id="WP_168872030.1">
    <property type="nucleotide sequence ID" value="NZ_JABAIA010000002.1"/>
</dbReference>
<gene>
    <name evidence="1" type="ORF">HGH92_17355</name>
</gene>
<reference evidence="1 2" key="1">
    <citation type="submission" date="2020-04" db="EMBL/GenBank/DDBJ databases">
        <authorList>
            <person name="Yin C."/>
        </authorList>
    </citation>
    <scope>NUCLEOTIDE SEQUENCE [LARGE SCALE GENOMIC DNA]</scope>
    <source>
        <strain evidence="1 2">Ae27</strain>
    </source>
</reference>
<name>A0A847RYW7_9BACT</name>
<accession>A0A847RYW7</accession>
<dbReference type="Proteomes" id="UP000570474">
    <property type="component" value="Unassembled WGS sequence"/>
</dbReference>
<evidence type="ECO:0000313" key="2">
    <source>
        <dbReference type="Proteomes" id="UP000570474"/>
    </source>
</evidence>
<organism evidence="1 2">
    <name type="scientific">Chitinophaga varians</name>
    <dbReference type="NCBI Taxonomy" id="2202339"/>
    <lineage>
        <taxon>Bacteria</taxon>
        <taxon>Pseudomonadati</taxon>
        <taxon>Bacteroidota</taxon>
        <taxon>Chitinophagia</taxon>
        <taxon>Chitinophagales</taxon>
        <taxon>Chitinophagaceae</taxon>
        <taxon>Chitinophaga</taxon>
    </lineage>
</organism>
<dbReference type="EMBL" id="JABAIA010000002">
    <property type="protein sequence ID" value="NLR66078.1"/>
    <property type="molecule type" value="Genomic_DNA"/>
</dbReference>
<proteinExistence type="predicted"/>